<feature type="compositionally biased region" description="Low complexity" evidence="1">
    <location>
        <begin position="133"/>
        <end position="146"/>
    </location>
</feature>
<evidence type="ECO:0000256" key="1">
    <source>
        <dbReference type="SAM" id="MobiDB-lite"/>
    </source>
</evidence>
<feature type="domain" description="C2" evidence="3">
    <location>
        <begin position="473"/>
        <end position="608"/>
    </location>
</feature>
<feature type="region of interest" description="Disordered" evidence="1">
    <location>
        <begin position="291"/>
        <end position="316"/>
    </location>
</feature>
<dbReference type="SMART" id="SM00239">
    <property type="entry name" value="C2"/>
    <property type="match status" value="2"/>
</dbReference>
<accession>A0A210R058</accession>
<dbReference type="STRING" id="6573.A0A210R058"/>
<dbReference type="InterPro" id="IPR000008">
    <property type="entry name" value="C2_dom"/>
</dbReference>
<dbReference type="GO" id="GO:0070382">
    <property type="term" value="C:exocytic vesicle"/>
    <property type="evidence" value="ECO:0007669"/>
    <property type="project" value="TreeGrafter"/>
</dbReference>
<sequence>MGIRVPTYEVAAIITALVSTALVLFVGLFVCWKYPFCRSRTFWDKHAKKLVRKLYSKFHREREKPDDTRSLVMGPLLRRRQSEQTKFVVPQIFVDYGSRRTSYASDYVRRCSAESGSSRRTSLASVDTDRRGSGSSISSRRTSLASDADRRGSASSVCSRRTSLLSSECPSRRGSGSSKSGISSRKSSDASRFGDTDELLADFSDSEAIEEEFLDEMQQQEVRRSSLEEVSSGKTGQEKEKKKPYRRSHSLAEIRRPTHVFLPEGRGRGDNRRVTLSSLVVSSMNALDHTVNPVGPAYNQRKKSKSKPGSIGLPDRPVVMHDLNLEEMMVPRQAPQQQPTGRLKVQFQFNANRTALTVIVIEAENLRIADMPCDTEINPYVKAFLVPGRTFKYRTKTLPKTKTPVFLEKFTISDLVPSDLSDDAAMEFQIYSSHHVSRRHLVGVASFLLKDVPRLDNGLVDLTIMPQTVFRLHQGDIRISGCYQPVAGKIVFNVLEARNLPRVSLLGAINPYVKVEMYVNGMREAKHKTKVRQNTQDPVWNHPCVFEINRENPKLLGHVFVFHVIHKDMMMGIQKIGQVELGWYSHGEQLDHWYDIMEHPHRPTDYWHPVIKTSKIMS</sequence>
<gene>
    <name evidence="4" type="ORF">KP79_PYT10441</name>
</gene>
<dbReference type="Pfam" id="PF00168">
    <property type="entry name" value="C2"/>
    <property type="match status" value="2"/>
</dbReference>
<evidence type="ECO:0000313" key="4">
    <source>
        <dbReference type="EMBL" id="OWF54342.1"/>
    </source>
</evidence>
<dbReference type="AlphaFoldDB" id="A0A210R058"/>
<dbReference type="GO" id="GO:0001786">
    <property type="term" value="F:phosphatidylserine binding"/>
    <property type="evidence" value="ECO:0007669"/>
    <property type="project" value="TreeGrafter"/>
</dbReference>
<dbReference type="PANTHER" id="PTHR10024">
    <property type="entry name" value="SYNAPTOTAGMIN"/>
    <property type="match status" value="1"/>
</dbReference>
<feature type="domain" description="C2" evidence="3">
    <location>
        <begin position="339"/>
        <end position="464"/>
    </location>
</feature>
<name>A0A210R058_MIZYE</name>
<dbReference type="SUPFAM" id="SSF49562">
    <property type="entry name" value="C2 domain (Calcium/lipid-binding domain, CaLB)"/>
    <property type="match status" value="2"/>
</dbReference>
<feature type="transmembrane region" description="Helical" evidence="2">
    <location>
        <begin position="12"/>
        <end position="32"/>
    </location>
</feature>
<dbReference type="Proteomes" id="UP000242188">
    <property type="component" value="Unassembled WGS sequence"/>
</dbReference>
<keyword evidence="2" id="KW-0472">Membrane</keyword>
<dbReference type="InterPro" id="IPR035892">
    <property type="entry name" value="C2_domain_sf"/>
</dbReference>
<feature type="compositionally biased region" description="Polar residues" evidence="1">
    <location>
        <begin position="157"/>
        <end position="169"/>
    </location>
</feature>
<dbReference type="GO" id="GO:0005544">
    <property type="term" value="F:calcium-dependent phospholipid binding"/>
    <property type="evidence" value="ECO:0007669"/>
    <property type="project" value="TreeGrafter"/>
</dbReference>
<feature type="region of interest" description="Disordered" evidence="1">
    <location>
        <begin position="119"/>
        <end position="193"/>
    </location>
</feature>
<comment type="caution">
    <text evidence="4">The sequence shown here is derived from an EMBL/GenBank/DDBJ whole genome shotgun (WGS) entry which is preliminary data.</text>
</comment>
<evidence type="ECO:0000313" key="5">
    <source>
        <dbReference type="Proteomes" id="UP000242188"/>
    </source>
</evidence>
<dbReference type="GO" id="GO:0030276">
    <property type="term" value="F:clathrin binding"/>
    <property type="evidence" value="ECO:0007669"/>
    <property type="project" value="TreeGrafter"/>
</dbReference>
<dbReference type="PANTHER" id="PTHR10024:SF374">
    <property type="entry name" value="C2 DOMAIN-CONTAINING PROTEIN"/>
    <property type="match status" value="1"/>
</dbReference>
<dbReference type="OrthoDB" id="270970at2759"/>
<feature type="compositionally biased region" description="Low complexity" evidence="1">
    <location>
        <begin position="172"/>
        <end position="185"/>
    </location>
</feature>
<keyword evidence="2" id="KW-0812">Transmembrane</keyword>
<evidence type="ECO:0000259" key="3">
    <source>
        <dbReference type="PROSITE" id="PS50004"/>
    </source>
</evidence>
<dbReference type="GO" id="GO:0005509">
    <property type="term" value="F:calcium ion binding"/>
    <property type="evidence" value="ECO:0007669"/>
    <property type="project" value="TreeGrafter"/>
</dbReference>
<dbReference type="CDD" id="cd00276">
    <property type="entry name" value="C2B_Synaptotagmin"/>
    <property type="match status" value="1"/>
</dbReference>
<dbReference type="GO" id="GO:0000149">
    <property type="term" value="F:SNARE binding"/>
    <property type="evidence" value="ECO:0007669"/>
    <property type="project" value="TreeGrafter"/>
</dbReference>
<keyword evidence="5" id="KW-1185">Reference proteome</keyword>
<reference evidence="4 5" key="1">
    <citation type="journal article" date="2017" name="Nat. Ecol. Evol.">
        <title>Scallop genome provides insights into evolution of bilaterian karyotype and development.</title>
        <authorList>
            <person name="Wang S."/>
            <person name="Zhang J."/>
            <person name="Jiao W."/>
            <person name="Li J."/>
            <person name="Xun X."/>
            <person name="Sun Y."/>
            <person name="Guo X."/>
            <person name="Huan P."/>
            <person name="Dong B."/>
            <person name="Zhang L."/>
            <person name="Hu X."/>
            <person name="Sun X."/>
            <person name="Wang J."/>
            <person name="Zhao C."/>
            <person name="Wang Y."/>
            <person name="Wang D."/>
            <person name="Huang X."/>
            <person name="Wang R."/>
            <person name="Lv J."/>
            <person name="Li Y."/>
            <person name="Zhang Z."/>
            <person name="Liu B."/>
            <person name="Lu W."/>
            <person name="Hui Y."/>
            <person name="Liang J."/>
            <person name="Zhou Z."/>
            <person name="Hou R."/>
            <person name="Li X."/>
            <person name="Liu Y."/>
            <person name="Li H."/>
            <person name="Ning X."/>
            <person name="Lin Y."/>
            <person name="Zhao L."/>
            <person name="Xing Q."/>
            <person name="Dou J."/>
            <person name="Li Y."/>
            <person name="Mao J."/>
            <person name="Guo H."/>
            <person name="Dou H."/>
            <person name="Li T."/>
            <person name="Mu C."/>
            <person name="Jiang W."/>
            <person name="Fu Q."/>
            <person name="Fu X."/>
            <person name="Miao Y."/>
            <person name="Liu J."/>
            <person name="Yu Q."/>
            <person name="Li R."/>
            <person name="Liao H."/>
            <person name="Li X."/>
            <person name="Kong Y."/>
            <person name="Jiang Z."/>
            <person name="Chourrout D."/>
            <person name="Li R."/>
            <person name="Bao Z."/>
        </authorList>
    </citation>
    <scope>NUCLEOTIDE SEQUENCE [LARGE SCALE GENOMIC DNA]</scope>
    <source>
        <strain evidence="4 5">PY_sf001</strain>
    </source>
</reference>
<organism evidence="4 5">
    <name type="scientific">Mizuhopecten yessoensis</name>
    <name type="common">Japanese scallop</name>
    <name type="synonym">Patinopecten yessoensis</name>
    <dbReference type="NCBI Taxonomy" id="6573"/>
    <lineage>
        <taxon>Eukaryota</taxon>
        <taxon>Metazoa</taxon>
        <taxon>Spiralia</taxon>
        <taxon>Lophotrochozoa</taxon>
        <taxon>Mollusca</taxon>
        <taxon>Bivalvia</taxon>
        <taxon>Autobranchia</taxon>
        <taxon>Pteriomorphia</taxon>
        <taxon>Pectinida</taxon>
        <taxon>Pectinoidea</taxon>
        <taxon>Pectinidae</taxon>
        <taxon>Mizuhopecten</taxon>
    </lineage>
</organism>
<feature type="region of interest" description="Disordered" evidence="1">
    <location>
        <begin position="217"/>
        <end position="252"/>
    </location>
</feature>
<protein>
    <submittedName>
        <fullName evidence="4">Synaptotagmin-C</fullName>
    </submittedName>
</protein>
<dbReference type="EMBL" id="NEDP02001069">
    <property type="protein sequence ID" value="OWF54342.1"/>
    <property type="molecule type" value="Genomic_DNA"/>
</dbReference>
<dbReference type="Gene3D" id="2.60.40.150">
    <property type="entry name" value="C2 domain"/>
    <property type="match status" value="2"/>
</dbReference>
<dbReference type="GO" id="GO:0017156">
    <property type="term" value="P:calcium-ion regulated exocytosis"/>
    <property type="evidence" value="ECO:0007669"/>
    <property type="project" value="TreeGrafter"/>
</dbReference>
<dbReference type="PROSITE" id="PS50004">
    <property type="entry name" value="C2"/>
    <property type="match status" value="2"/>
</dbReference>
<dbReference type="GO" id="GO:0005886">
    <property type="term" value="C:plasma membrane"/>
    <property type="evidence" value="ECO:0007669"/>
    <property type="project" value="TreeGrafter"/>
</dbReference>
<evidence type="ECO:0000256" key="2">
    <source>
        <dbReference type="SAM" id="Phobius"/>
    </source>
</evidence>
<proteinExistence type="predicted"/>
<keyword evidence="2" id="KW-1133">Transmembrane helix</keyword>